<evidence type="ECO:0000256" key="1">
    <source>
        <dbReference type="SAM" id="MobiDB-lite"/>
    </source>
</evidence>
<keyword evidence="3" id="KW-1185">Reference proteome</keyword>
<reference evidence="2" key="1">
    <citation type="journal article" date="2020" name="Stud. Mycol.">
        <title>101 Dothideomycetes genomes: a test case for predicting lifestyles and emergence of pathogens.</title>
        <authorList>
            <person name="Haridas S."/>
            <person name="Albert R."/>
            <person name="Binder M."/>
            <person name="Bloem J."/>
            <person name="Labutti K."/>
            <person name="Salamov A."/>
            <person name="Andreopoulos B."/>
            <person name="Baker S."/>
            <person name="Barry K."/>
            <person name="Bills G."/>
            <person name="Bluhm B."/>
            <person name="Cannon C."/>
            <person name="Castanera R."/>
            <person name="Culley D."/>
            <person name="Daum C."/>
            <person name="Ezra D."/>
            <person name="Gonzalez J."/>
            <person name="Henrissat B."/>
            <person name="Kuo A."/>
            <person name="Liang C."/>
            <person name="Lipzen A."/>
            <person name="Lutzoni F."/>
            <person name="Magnuson J."/>
            <person name="Mondo S."/>
            <person name="Nolan M."/>
            <person name="Ohm R."/>
            <person name="Pangilinan J."/>
            <person name="Park H.-J."/>
            <person name="Ramirez L."/>
            <person name="Alfaro M."/>
            <person name="Sun H."/>
            <person name="Tritt A."/>
            <person name="Yoshinaga Y."/>
            <person name="Zwiers L.-H."/>
            <person name="Turgeon B."/>
            <person name="Goodwin S."/>
            <person name="Spatafora J."/>
            <person name="Crous P."/>
            <person name="Grigoriev I."/>
        </authorList>
    </citation>
    <scope>NUCLEOTIDE SEQUENCE</scope>
    <source>
        <strain evidence="2">Tuck. ex Michener</strain>
    </source>
</reference>
<feature type="region of interest" description="Disordered" evidence="1">
    <location>
        <begin position="695"/>
        <end position="714"/>
    </location>
</feature>
<sequence>MPVTTRSKSHLLPMAQAVRPRHSLKPSKTIKRLSNPTNAGAPKQRCEPKGARCSAQKAHKKSDTCRTSDDKESPQDSRQEEVSQYLIRQEPPQIASKPPSPVFSKNTAQSFWPCRYCSCPEGIFEGLINSCVRCGHEMLHHHPDTSHPWNDGGDYTCERQELVTSILDMAVQTRVVAIRATPQVGKTTLLYLLGKHILMKEPKLEPIYLNWKNREEREGLPYQQYLEQAKVVWEEKNAKLRSCDPNARRIYLIDEAQDSYEEGEFWTDLVKNHNTRHQDIFVLVCVYGAHGVSHTRDPNIESQALRMHSLHLIELRPSKPGHPCMLFKFEETVVVVDKWAIEHEFQLEDGVHRYLHRATDGHPGMIGMLLNHCEQMFYKLHFPRTLSPTLCHKLLVQHENNFVDWLVCWGRGIWSPWAEQFVQERLRRSPMYSHLGFRDIQSALRQVALQPYGLAHIREDLDAFAFCHKMGYLHTEQPILGRAGTIFTFASPLHRRVAYRRLFPGREPDAVLKNLSLQQICVNAVARFSPSTLQNRRHLQTNGDWGIPEAAFQDELYCCLNLELHYLPILSEYSHTKAGRIDFYISDRKWGIEVLQCGNKTEIAKHTSRFALGGNYQTWDIMDDYIILNFCSRSALWKSKVEDEKIQSHVFHVVIEPDESVAEVYTYDKQLHKSWSLGEGRQRFNADDFADFIDQSSDADDDCMPLQDEPTQRERAMIGEIEKMKRQRERELKERERERQEREQEMEVLRQAKEEWERAKEGTRPQMVREQNGDEKLQEQDKSRSGGGKKRKR</sequence>
<organism evidence="2 3">
    <name type="scientific">Viridothelium virens</name>
    <name type="common">Speckled blister lichen</name>
    <name type="synonym">Trypethelium virens</name>
    <dbReference type="NCBI Taxonomy" id="1048519"/>
    <lineage>
        <taxon>Eukaryota</taxon>
        <taxon>Fungi</taxon>
        <taxon>Dikarya</taxon>
        <taxon>Ascomycota</taxon>
        <taxon>Pezizomycotina</taxon>
        <taxon>Dothideomycetes</taxon>
        <taxon>Dothideomycetes incertae sedis</taxon>
        <taxon>Trypetheliales</taxon>
        <taxon>Trypetheliaceae</taxon>
        <taxon>Viridothelium</taxon>
    </lineage>
</organism>
<accession>A0A6A6HKK7</accession>
<evidence type="ECO:0000313" key="2">
    <source>
        <dbReference type="EMBL" id="KAF2238412.1"/>
    </source>
</evidence>
<dbReference type="InterPro" id="IPR027417">
    <property type="entry name" value="P-loop_NTPase"/>
</dbReference>
<feature type="compositionally biased region" description="Basic and acidic residues" evidence="1">
    <location>
        <begin position="61"/>
        <end position="81"/>
    </location>
</feature>
<feature type="compositionally biased region" description="Basic and acidic residues" evidence="1">
    <location>
        <begin position="719"/>
        <end position="763"/>
    </location>
</feature>
<dbReference type="Proteomes" id="UP000800092">
    <property type="component" value="Unassembled WGS sequence"/>
</dbReference>
<protein>
    <submittedName>
        <fullName evidence="2">Uncharacterized protein</fullName>
    </submittedName>
</protein>
<feature type="region of interest" description="Disordered" evidence="1">
    <location>
        <begin position="1"/>
        <end position="83"/>
    </location>
</feature>
<dbReference type="AlphaFoldDB" id="A0A6A6HKK7"/>
<dbReference type="EMBL" id="ML991776">
    <property type="protein sequence ID" value="KAF2238412.1"/>
    <property type="molecule type" value="Genomic_DNA"/>
</dbReference>
<gene>
    <name evidence="2" type="ORF">EV356DRAFT_518957</name>
</gene>
<dbReference type="SUPFAM" id="SSF52540">
    <property type="entry name" value="P-loop containing nucleoside triphosphate hydrolases"/>
    <property type="match status" value="1"/>
</dbReference>
<feature type="compositionally biased region" description="Basic and acidic residues" evidence="1">
    <location>
        <begin position="771"/>
        <end position="784"/>
    </location>
</feature>
<feature type="compositionally biased region" description="Basic residues" evidence="1">
    <location>
        <begin position="19"/>
        <end position="31"/>
    </location>
</feature>
<dbReference type="OrthoDB" id="2364732at2759"/>
<feature type="region of interest" description="Disordered" evidence="1">
    <location>
        <begin position="719"/>
        <end position="793"/>
    </location>
</feature>
<name>A0A6A6HKK7_VIRVR</name>
<proteinExistence type="predicted"/>
<evidence type="ECO:0000313" key="3">
    <source>
        <dbReference type="Proteomes" id="UP000800092"/>
    </source>
</evidence>